<comment type="caution">
    <text evidence="2">The sequence shown here is derived from an EMBL/GenBank/DDBJ whole genome shotgun (WGS) entry which is preliminary data.</text>
</comment>
<dbReference type="EMBL" id="JANPWB010000004">
    <property type="protein sequence ID" value="KAJ1192409.1"/>
    <property type="molecule type" value="Genomic_DNA"/>
</dbReference>
<accession>A0AAV7UTM2</accession>
<reference evidence="2" key="1">
    <citation type="journal article" date="2022" name="bioRxiv">
        <title>Sequencing and chromosome-scale assembly of the giantPleurodeles waltlgenome.</title>
        <authorList>
            <person name="Brown T."/>
            <person name="Elewa A."/>
            <person name="Iarovenko S."/>
            <person name="Subramanian E."/>
            <person name="Araus A.J."/>
            <person name="Petzold A."/>
            <person name="Susuki M."/>
            <person name="Suzuki K.-i.T."/>
            <person name="Hayashi T."/>
            <person name="Toyoda A."/>
            <person name="Oliveira C."/>
            <person name="Osipova E."/>
            <person name="Leigh N.D."/>
            <person name="Simon A."/>
            <person name="Yun M.H."/>
        </authorList>
    </citation>
    <scope>NUCLEOTIDE SEQUENCE</scope>
    <source>
        <strain evidence="2">20211129_DDA</strain>
        <tissue evidence="2">Liver</tissue>
    </source>
</reference>
<dbReference type="AlphaFoldDB" id="A0AAV7UTM2"/>
<evidence type="ECO:0000313" key="2">
    <source>
        <dbReference type="EMBL" id="KAJ1192409.1"/>
    </source>
</evidence>
<proteinExistence type="predicted"/>
<gene>
    <name evidence="2" type="ORF">NDU88_001716</name>
</gene>
<sequence>MPFQGSTRWLQPHSIARRSQDTTLHVDMEAPCNTGRSCRFQEARDGCSLVALPGDQDACATTRKHETVVALRC</sequence>
<keyword evidence="3" id="KW-1185">Reference proteome</keyword>
<evidence type="ECO:0000256" key="1">
    <source>
        <dbReference type="SAM" id="MobiDB-lite"/>
    </source>
</evidence>
<evidence type="ECO:0000313" key="3">
    <source>
        <dbReference type="Proteomes" id="UP001066276"/>
    </source>
</evidence>
<protein>
    <submittedName>
        <fullName evidence="2">Uncharacterized protein</fullName>
    </submittedName>
</protein>
<feature type="region of interest" description="Disordered" evidence="1">
    <location>
        <begin position="1"/>
        <end position="22"/>
    </location>
</feature>
<dbReference type="Proteomes" id="UP001066276">
    <property type="component" value="Chromosome 2_2"/>
</dbReference>
<name>A0AAV7UTM2_PLEWA</name>
<organism evidence="2 3">
    <name type="scientific">Pleurodeles waltl</name>
    <name type="common">Iberian ribbed newt</name>
    <dbReference type="NCBI Taxonomy" id="8319"/>
    <lineage>
        <taxon>Eukaryota</taxon>
        <taxon>Metazoa</taxon>
        <taxon>Chordata</taxon>
        <taxon>Craniata</taxon>
        <taxon>Vertebrata</taxon>
        <taxon>Euteleostomi</taxon>
        <taxon>Amphibia</taxon>
        <taxon>Batrachia</taxon>
        <taxon>Caudata</taxon>
        <taxon>Salamandroidea</taxon>
        <taxon>Salamandridae</taxon>
        <taxon>Pleurodelinae</taxon>
        <taxon>Pleurodeles</taxon>
    </lineage>
</organism>